<sequence length="490" mass="56810">MERLLDNDTRRRLKMIELLYAQPGWQTTKTLTKELKCSESVLLKDITMYNSLFQNYKELPEYQTYLAEAPLEIVTSHHGIHFIFPAGLGLDFFYQFVLKTTPAFQLLELVFFDETLTVAQLAEKLFFSVPTVYRLITKINQALAYFAIELKPNPCKMTGNEAQIRYFYSNYFLESYSLSEWPFPFDERAFNSLLQQLFQPILEELDVASFQQIRIRTAVHFTRHQQGYRNKQEVTIQQRLVAYCEPALATLNEQALAMSVETVVDVFGLLMIDQQLLDTNTLYPKIMTFIQQLAQSLKLDFPANSEKISKHLLTVCHLTYHFASGPSFILYNAKKAFMISVADNHPALFFTTQNALRAFLKEFLPKFTPGLMNDLLYCLFTCWNELIALAQQPIRLLILSSRNQGHAQLIDTQLSRRYGNRIQTEIYHGITFSQQGLEDCDFDILISDASFFFTPPKSSIWINSYPTCGDFERIETALRTYELKQPLPQP</sequence>
<dbReference type="Proteomes" id="UP000674938">
    <property type="component" value="Unassembled WGS sequence"/>
</dbReference>
<dbReference type="EMBL" id="JAEEGA010000016">
    <property type="protein sequence ID" value="MBP1043362.1"/>
    <property type="molecule type" value="Genomic_DNA"/>
</dbReference>
<evidence type="ECO:0000256" key="1">
    <source>
        <dbReference type="ARBA" id="ARBA00023015"/>
    </source>
</evidence>
<gene>
    <name evidence="4" type="ORF">I6N95_20275</name>
</gene>
<keyword evidence="2" id="KW-0804">Transcription</keyword>
<reference evidence="4" key="1">
    <citation type="submission" date="2020-12" db="EMBL/GenBank/DDBJ databases">
        <title>Vagococcus allomyrinae sp. nov. and Enterococcus lavae sp. nov., isolated from the larvae of Allomyrina dichotoma.</title>
        <authorList>
            <person name="Lee S.D."/>
        </authorList>
    </citation>
    <scope>NUCLEOTIDE SEQUENCE</scope>
    <source>
        <strain evidence="4">BWB3-3</strain>
    </source>
</reference>
<dbReference type="Pfam" id="PF05043">
    <property type="entry name" value="Mga"/>
    <property type="match status" value="1"/>
</dbReference>
<keyword evidence="1" id="KW-0805">Transcription regulation</keyword>
<dbReference type="InterPro" id="IPR050661">
    <property type="entry name" value="BglG_antiterminators"/>
</dbReference>
<protein>
    <submittedName>
        <fullName evidence="4">Helix-turn-helix domain-containing protein</fullName>
    </submittedName>
</protein>
<evidence type="ECO:0000313" key="5">
    <source>
        <dbReference type="Proteomes" id="UP000674938"/>
    </source>
</evidence>
<dbReference type="PANTHER" id="PTHR30185">
    <property type="entry name" value="CRYPTIC BETA-GLUCOSIDE BGL OPERON ANTITERMINATOR"/>
    <property type="match status" value="1"/>
</dbReference>
<dbReference type="RefSeq" id="WP_209531177.1">
    <property type="nucleotide sequence ID" value="NZ_JAEEGA010000016.1"/>
</dbReference>
<organism evidence="4 5">
    <name type="scientific">Vagococcus allomyrinae</name>
    <dbReference type="NCBI Taxonomy" id="2794353"/>
    <lineage>
        <taxon>Bacteria</taxon>
        <taxon>Bacillati</taxon>
        <taxon>Bacillota</taxon>
        <taxon>Bacilli</taxon>
        <taxon>Lactobacillales</taxon>
        <taxon>Enterococcaceae</taxon>
        <taxon>Vagococcus</taxon>
    </lineage>
</organism>
<dbReference type="AlphaFoldDB" id="A0A940STP6"/>
<dbReference type="InterPro" id="IPR007737">
    <property type="entry name" value="Mga_HTH"/>
</dbReference>
<evidence type="ECO:0000259" key="3">
    <source>
        <dbReference type="Pfam" id="PF05043"/>
    </source>
</evidence>
<evidence type="ECO:0000313" key="4">
    <source>
        <dbReference type="EMBL" id="MBP1043362.1"/>
    </source>
</evidence>
<dbReference type="PANTHER" id="PTHR30185:SF18">
    <property type="entry name" value="TRANSCRIPTIONAL REGULATOR MTLR"/>
    <property type="match status" value="1"/>
</dbReference>
<dbReference type="Gene3D" id="1.10.10.10">
    <property type="entry name" value="Winged helix-like DNA-binding domain superfamily/Winged helix DNA-binding domain"/>
    <property type="match status" value="1"/>
</dbReference>
<name>A0A940STP6_9ENTE</name>
<feature type="domain" description="Mga helix-turn-helix" evidence="3">
    <location>
        <begin position="91"/>
        <end position="172"/>
    </location>
</feature>
<accession>A0A940STP6</accession>
<evidence type="ECO:0000256" key="2">
    <source>
        <dbReference type="ARBA" id="ARBA00023163"/>
    </source>
</evidence>
<proteinExistence type="predicted"/>
<dbReference type="InterPro" id="IPR036388">
    <property type="entry name" value="WH-like_DNA-bd_sf"/>
</dbReference>
<comment type="caution">
    <text evidence="4">The sequence shown here is derived from an EMBL/GenBank/DDBJ whole genome shotgun (WGS) entry which is preliminary data.</text>
</comment>
<keyword evidence="5" id="KW-1185">Reference proteome</keyword>